<evidence type="ECO:0000256" key="6">
    <source>
        <dbReference type="ARBA" id="ARBA00023212"/>
    </source>
</evidence>
<dbReference type="EMBL" id="GG662770">
    <property type="protein sequence ID" value="EAR91256.1"/>
    <property type="molecule type" value="Genomic_DNA"/>
</dbReference>
<dbReference type="GO" id="GO:0000902">
    <property type="term" value="P:cell morphogenesis"/>
    <property type="evidence" value="ECO:0007669"/>
    <property type="project" value="TreeGrafter"/>
</dbReference>
<dbReference type="InterPro" id="IPR019771">
    <property type="entry name" value="F-actin_capping_bsu_CS"/>
</dbReference>
<dbReference type="GO" id="GO:0051015">
    <property type="term" value="F:actin filament binding"/>
    <property type="evidence" value="ECO:0007669"/>
    <property type="project" value="TreeGrafter"/>
</dbReference>
<dbReference type="InParanoid" id="Q231P6"/>
<dbReference type="InterPro" id="IPR043175">
    <property type="entry name" value="CAPZB_N"/>
</dbReference>
<dbReference type="KEGG" id="tet:TTHERM_00784430"/>
<dbReference type="RefSeq" id="XP_001011501.1">
    <property type="nucleotide sequence ID" value="XM_001011501.3"/>
</dbReference>
<evidence type="ECO:0000256" key="3">
    <source>
        <dbReference type="ARBA" id="ARBA00022467"/>
    </source>
</evidence>
<dbReference type="HOGENOM" id="CLU_045864_1_1_1"/>
<dbReference type="STRING" id="312017.Q231P6"/>
<dbReference type="GO" id="GO:0030036">
    <property type="term" value="P:actin cytoskeleton organization"/>
    <property type="evidence" value="ECO:0007669"/>
    <property type="project" value="InterPro"/>
</dbReference>
<keyword evidence="4 7" id="KW-0963">Cytoplasm</keyword>
<keyword evidence="5 7" id="KW-0009">Actin-binding</keyword>
<dbReference type="InterPro" id="IPR037282">
    <property type="entry name" value="CapZ_alpha/beta"/>
</dbReference>
<dbReference type="Gene3D" id="3.90.1150.210">
    <property type="entry name" value="F-actin capping protein, beta subunit"/>
    <property type="match status" value="1"/>
</dbReference>
<keyword evidence="6 7" id="KW-0206">Cytoskeleton</keyword>
<gene>
    <name evidence="8" type="ORF">TTHERM_00784430</name>
</gene>
<dbReference type="FunCoup" id="Q231P6">
    <property type="interactions" value="429"/>
</dbReference>
<dbReference type="PROSITE" id="PS00231">
    <property type="entry name" value="F_ACTIN_CAPPING_BETA"/>
    <property type="match status" value="1"/>
</dbReference>
<proteinExistence type="inferred from homology"/>
<comment type="similarity">
    <text evidence="2 7">Belongs to the F-actin-capping protein beta subunit family.</text>
</comment>
<dbReference type="GO" id="GO:0051016">
    <property type="term" value="P:barbed-end actin filament capping"/>
    <property type="evidence" value="ECO:0007669"/>
    <property type="project" value="UniProtKB-UniRule"/>
</dbReference>
<sequence length="279" mass="31794">MEQSKIEAALSLIRRLPPQKIHYNATALSNLIEDQADEFLQKIDQPLEIGVCSVTNREFIKCEFNRDGNSYRSPYSNVYHPPFEDGEDGVVPMQDTRDLEIKANELFLEYQKLYYQGGLSNIYFFDKDDGSIACAYVVKKDVDRVNNIEKGTWDSINVVDIKITDPSKKKIVYKCTSSVILEMEINDISAGKVNISGTLTKSKEETKVLDGTTDLHAFHLKNIGQIIEDMEGMLRNDLDNFYIGKTKQSIFEMRDLHGHQEIENIKKGLAKDLLSRQAV</sequence>
<evidence type="ECO:0000256" key="4">
    <source>
        <dbReference type="ARBA" id="ARBA00022490"/>
    </source>
</evidence>
<evidence type="ECO:0000256" key="2">
    <source>
        <dbReference type="ARBA" id="ARBA00006039"/>
    </source>
</evidence>
<dbReference type="OrthoDB" id="9979678at2759"/>
<dbReference type="InterPro" id="IPR042276">
    <property type="entry name" value="CapZ_alpha/beta_2"/>
</dbReference>
<keyword evidence="3 7" id="KW-0117">Actin capping</keyword>
<dbReference type="FunFam" id="1.20.58.570:FF:000001">
    <property type="entry name" value="F-actin-capping protein subunit beta"/>
    <property type="match status" value="1"/>
</dbReference>
<dbReference type="Proteomes" id="UP000009168">
    <property type="component" value="Unassembled WGS sequence"/>
</dbReference>
<name>Q231P6_TETTS</name>
<dbReference type="InterPro" id="IPR001698">
    <property type="entry name" value="CAPZB"/>
</dbReference>
<evidence type="ECO:0000313" key="8">
    <source>
        <dbReference type="EMBL" id="EAR91256.1"/>
    </source>
</evidence>
<reference evidence="9" key="1">
    <citation type="journal article" date="2006" name="PLoS Biol.">
        <title>Macronuclear genome sequence of the ciliate Tetrahymena thermophila, a model eukaryote.</title>
        <authorList>
            <person name="Eisen J.A."/>
            <person name="Coyne R.S."/>
            <person name="Wu M."/>
            <person name="Wu D."/>
            <person name="Thiagarajan M."/>
            <person name="Wortman J.R."/>
            <person name="Badger J.H."/>
            <person name="Ren Q."/>
            <person name="Amedeo P."/>
            <person name="Jones K.M."/>
            <person name="Tallon L.J."/>
            <person name="Delcher A.L."/>
            <person name="Salzberg S.L."/>
            <person name="Silva J.C."/>
            <person name="Haas B.J."/>
            <person name="Majoros W.H."/>
            <person name="Farzad M."/>
            <person name="Carlton J.M."/>
            <person name="Smith R.K. Jr."/>
            <person name="Garg J."/>
            <person name="Pearlman R.E."/>
            <person name="Karrer K.M."/>
            <person name="Sun L."/>
            <person name="Manning G."/>
            <person name="Elde N.C."/>
            <person name="Turkewitz A.P."/>
            <person name="Asai D.J."/>
            <person name="Wilkes D.E."/>
            <person name="Wang Y."/>
            <person name="Cai H."/>
            <person name="Collins K."/>
            <person name="Stewart B.A."/>
            <person name="Lee S.R."/>
            <person name="Wilamowska K."/>
            <person name="Weinberg Z."/>
            <person name="Ruzzo W.L."/>
            <person name="Wloga D."/>
            <person name="Gaertig J."/>
            <person name="Frankel J."/>
            <person name="Tsao C.-C."/>
            <person name="Gorovsky M.A."/>
            <person name="Keeling P.J."/>
            <person name="Waller R.F."/>
            <person name="Patron N.J."/>
            <person name="Cherry J.M."/>
            <person name="Stover N.A."/>
            <person name="Krieger C.J."/>
            <person name="del Toro C."/>
            <person name="Ryder H.F."/>
            <person name="Williamson S.C."/>
            <person name="Barbeau R.A."/>
            <person name="Hamilton E.P."/>
            <person name="Orias E."/>
        </authorList>
    </citation>
    <scope>NUCLEOTIDE SEQUENCE [LARGE SCALE GENOMIC DNA]</scope>
    <source>
        <strain evidence="9">SB210</strain>
    </source>
</reference>
<dbReference type="Pfam" id="PF01115">
    <property type="entry name" value="F_actin_cap_B"/>
    <property type="match status" value="1"/>
</dbReference>
<comment type="function">
    <text evidence="7">F-actin-capping proteins bind in a Ca(2+)-independent manner to the fast growing ends of actin filaments (barbed end) thereby blocking the exchange of subunits at these ends. Unlike other capping proteins (such as gelsolin and severin), these proteins do not sever actin filaments.</text>
</comment>
<evidence type="ECO:0000256" key="5">
    <source>
        <dbReference type="ARBA" id="ARBA00023203"/>
    </source>
</evidence>
<protein>
    <recommendedName>
        <fullName evidence="7">F-actin-capping protein subunit beta</fullName>
    </recommendedName>
</protein>
<dbReference type="PANTHER" id="PTHR10619:SF0">
    <property type="entry name" value="F-ACTIN-CAPPING PROTEIN SUBUNIT BETA ISOFORMS 1 AND 2"/>
    <property type="match status" value="1"/>
</dbReference>
<dbReference type="PANTHER" id="PTHR10619">
    <property type="entry name" value="F-ACTIN-CAPPING PROTEIN SUBUNIT BETA"/>
    <property type="match status" value="1"/>
</dbReference>
<dbReference type="GO" id="GO:0008290">
    <property type="term" value="C:F-actin capping protein complex"/>
    <property type="evidence" value="ECO:0007669"/>
    <property type="project" value="UniProtKB-UniRule"/>
</dbReference>
<evidence type="ECO:0000313" key="9">
    <source>
        <dbReference type="Proteomes" id="UP000009168"/>
    </source>
</evidence>
<dbReference type="PRINTS" id="PR00192">
    <property type="entry name" value="FACTINCAPB"/>
</dbReference>
<evidence type="ECO:0000256" key="1">
    <source>
        <dbReference type="ARBA" id="ARBA00004245"/>
    </source>
</evidence>
<dbReference type="eggNOG" id="KOG3174">
    <property type="taxonomic scope" value="Eukaryota"/>
</dbReference>
<accession>Q231P6</accession>
<keyword evidence="9" id="KW-1185">Reference proteome</keyword>
<dbReference type="Gene3D" id="1.20.58.570">
    <property type="match status" value="1"/>
</dbReference>
<organism evidence="8 9">
    <name type="scientific">Tetrahymena thermophila (strain SB210)</name>
    <dbReference type="NCBI Taxonomy" id="312017"/>
    <lineage>
        <taxon>Eukaryota</taxon>
        <taxon>Sar</taxon>
        <taxon>Alveolata</taxon>
        <taxon>Ciliophora</taxon>
        <taxon>Intramacronucleata</taxon>
        <taxon>Oligohymenophorea</taxon>
        <taxon>Hymenostomatida</taxon>
        <taxon>Tetrahymenina</taxon>
        <taxon>Tetrahymenidae</taxon>
        <taxon>Tetrahymena</taxon>
    </lineage>
</organism>
<comment type="subunit">
    <text evidence="7">Heterodimer of an alpha and a beta subunit.</text>
</comment>
<dbReference type="OMA" id="WSNKYYP"/>
<evidence type="ECO:0000256" key="7">
    <source>
        <dbReference type="RuleBase" id="RU365078"/>
    </source>
</evidence>
<dbReference type="GO" id="GO:0005737">
    <property type="term" value="C:cytoplasm"/>
    <property type="evidence" value="ECO:0007669"/>
    <property type="project" value="InterPro"/>
</dbReference>
<dbReference type="GeneID" id="7841997"/>
<comment type="subcellular location">
    <subcellularLocation>
        <location evidence="1 7">Cytoplasm</location>
        <location evidence="1 7">Cytoskeleton</location>
    </subcellularLocation>
</comment>
<dbReference type="SUPFAM" id="SSF90096">
    <property type="entry name" value="Subunits of heterodimeric actin filament capping protein Capz"/>
    <property type="match status" value="1"/>
</dbReference>
<dbReference type="AlphaFoldDB" id="Q231P6"/>